<evidence type="ECO:0000313" key="2">
    <source>
        <dbReference type="Proteomes" id="UP000245464"/>
    </source>
</evidence>
<dbReference type="RefSeq" id="XP_065960428.1">
    <property type="nucleotide sequence ID" value="XM_066109506.1"/>
</dbReference>
<sequence length="59" mass="6717">MVLTMVSDAYGEVEMQSDRPKESGGAREICRDDLHVLDPVLLQVCKHRARELVGRIFVF</sequence>
<protein>
    <submittedName>
        <fullName evidence="1">Uncharacterized protein</fullName>
    </submittedName>
</protein>
<comment type="caution">
    <text evidence="1">The sequence shown here is derived from an EMBL/GenBank/DDBJ whole genome shotgun (WGS) entry which is preliminary data.</text>
</comment>
<proteinExistence type="predicted"/>
<dbReference type="AlphaFoldDB" id="A0A834RNS5"/>
<dbReference type="GeneID" id="90957767"/>
<gene>
    <name evidence="1" type="ORF">PtrM4_141360</name>
</gene>
<accession>A0A834RNS5</accession>
<organism evidence="1 2">
    <name type="scientific">Pyrenophora tritici-repentis</name>
    <dbReference type="NCBI Taxonomy" id="45151"/>
    <lineage>
        <taxon>Eukaryota</taxon>
        <taxon>Fungi</taxon>
        <taxon>Dikarya</taxon>
        <taxon>Ascomycota</taxon>
        <taxon>Pezizomycotina</taxon>
        <taxon>Dothideomycetes</taxon>
        <taxon>Pleosporomycetidae</taxon>
        <taxon>Pleosporales</taxon>
        <taxon>Pleosporineae</taxon>
        <taxon>Pleosporaceae</taxon>
        <taxon>Pyrenophora</taxon>
    </lineage>
</organism>
<dbReference type="EMBL" id="NQIK02000008">
    <property type="protein sequence ID" value="KAF7567545.1"/>
    <property type="molecule type" value="Genomic_DNA"/>
</dbReference>
<dbReference type="KEGG" id="ptrr:90957767"/>
<name>A0A834RNS5_9PLEO</name>
<dbReference type="Proteomes" id="UP000245464">
    <property type="component" value="Chromosome 8"/>
</dbReference>
<reference evidence="1" key="1">
    <citation type="journal article" date="2018" name="BMC Genomics">
        <title>Comparative genomics of the wheat fungal pathogen Pyrenophora tritici-repentis reveals chromosomal variations and genome plasticity.</title>
        <authorList>
            <person name="Moolhuijzen P."/>
            <person name="See P.T."/>
            <person name="Hane J.K."/>
            <person name="Shi G."/>
            <person name="Liu Z."/>
            <person name="Oliver R.P."/>
            <person name="Moffat C.S."/>
        </authorList>
    </citation>
    <scope>NUCLEOTIDE SEQUENCE [LARGE SCALE GENOMIC DNA]</scope>
    <source>
        <strain evidence="1">M4</strain>
    </source>
</reference>
<evidence type="ECO:0000313" key="1">
    <source>
        <dbReference type="EMBL" id="KAF7567545.1"/>
    </source>
</evidence>